<feature type="compositionally biased region" description="Polar residues" evidence="1">
    <location>
        <begin position="227"/>
        <end position="239"/>
    </location>
</feature>
<keyword evidence="5" id="KW-1185">Reference proteome</keyword>
<accession>A0A8H4VQM6</accession>
<keyword evidence="2" id="KW-0472">Membrane</keyword>
<evidence type="ECO:0000256" key="1">
    <source>
        <dbReference type="SAM" id="MobiDB-lite"/>
    </source>
</evidence>
<evidence type="ECO:0000313" key="5">
    <source>
        <dbReference type="Proteomes" id="UP000521872"/>
    </source>
</evidence>
<evidence type="ECO:0000256" key="3">
    <source>
        <dbReference type="SAM" id="SignalP"/>
    </source>
</evidence>
<reference evidence="4 5" key="1">
    <citation type="submission" date="2019-12" db="EMBL/GenBank/DDBJ databases">
        <authorList>
            <person name="Floudas D."/>
            <person name="Bentzer J."/>
            <person name="Ahren D."/>
            <person name="Johansson T."/>
            <person name="Persson P."/>
            <person name="Tunlid A."/>
        </authorList>
    </citation>
    <scope>NUCLEOTIDE SEQUENCE [LARGE SCALE GENOMIC DNA]</scope>
    <source>
        <strain evidence="4 5">CBS 102.39</strain>
    </source>
</reference>
<gene>
    <name evidence="4" type="ORF">D9613_005164</name>
</gene>
<keyword evidence="3" id="KW-0732">Signal</keyword>
<evidence type="ECO:0000313" key="4">
    <source>
        <dbReference type="EMBL" id="KAF4619301.1"/>
    </source>
</evidence>
<sequence>MLLLLWFLPFSLFLVLGSAAPSSSSLSTSSSSISISSPSSHTSSAHRFLPTHHPHVQPSSPPHSIQIISRPTLPTPRTRFTGRPHPTGTTNHQGSQSNSGQKPIAIAFEVLAGLVGVAILIALLRCCYNYRRTPGRDRIAEILHRHQLQRELEEIERNPAVLRRPSLREPAPPYFPRPPSYDDLIPSPLSRGTAPSRTEYAPLATYSPPPSPPMSQRSLPASGVTAHHSTGLGQNLPSG</sequence>
<protein>
    <submittedName>
        <fullName evidence="4">Uncharacterized protein</fullName>
    </submittedName>
</protein>
<dbReference type="EMBL" id="JAACJL010000016">
    <property type="protein sequence ID" value="KAF4619301.1"/>
    <property type="molecule type" value="Genomic_DNA"/>
</dbReference>
<dbReference type="Proteomes" id="UP000521872">
    <property type="component" value="Unassembled WGS sequence"/>
</dbReference>
<organism evidence="4 5">
    <name type="scientific">Agrocybe pediades</name>
    <dbReference type="NCBI Taxonomy" id="84607"/>
    <lineage>
        <taxon>Eukaryota</taxon>
        <taxon>Fungi</taxon>
        <taxon>Dikarya</taxon>
        <taxon>Basidiomycota</taxon>
        <taxon>Agaricomycotina</taxon>
        <taxon>Agaricomycetes</taxon>
        <taxon>Agaricomycetidae</taxon>
        <taxon>Agaricales</taxon>
        <taxon>Agaricineae</taxon>
        <taxon>Strophariaceae</taxon>
        <taxon>Agrocybe</taxon>
    </lineage>
</organism>
<evidence type="ECO:0000256" key="2">
    <source>
        <dbReference type="SAM" id="Phobius"/>
    </source>
</evidence>
<feature type="compositionally biased region" description="Low complexity" evidence="1">
    <location>
        <begin position="56"/>
        <end position="90"/>
    </location>
</feature>
<feature type="region of interest" description="Disordered" evidence="1">
    <location>
        <begin position="43"/>
        <end position="100"/>
    </location>
</feature>
<dbReference type="AlphaFoldDB" id="A0A8H4VQM6"/>
<keyword evidence="2" id="KW-0812">Transmembrane</keyword>
<comment type="caution">
    <text evidence="4">The sequence shown here is derived from an EMBL/GenBank/DDBJ whole genome shotgun (WGS) entry which is preliminary data.</text>
</comment>
<keyword evidence="2" id="KW-1133">Transmembrane helix</keyword>
<feature type="region of interest" description="Disordered" evidence="1">
    <location>
        <begin position="163"/>
        <end position="239"/>
    </location>
</feature>
<feature type="chain" id="PRO_5033988594" evidence="3">
    <location>
        <begin position="20"/>
        <end position="239"/>
    </location>
</feature>
<proteinExistence type="predicted"/>
<feature type="compositionally biased region" description="Polar residues" evidence="1">
    <location>
        <begin position="91"/>
        <end position="100"/>
    </location>
</feature>
<name>A0A8H4VQM6_9AGAR</name>
<feature type="transmembrane region" description="Helical" evidence="2">
    <location>
        <begin position="104"/>
        <end position="128"/>
    </location>
</feature>
<feature type="compositionally biased region" description="Pro residues" evidence="1">
    <location>
        <begin position="170"/>
        <end position="179"/>
    </location>
</feature>
<feature type="signal peptide" evidence="3">
    <location>
        <begin position="1"/>
        <end position="19"/>
    </location>
</feature>